<reference evidence="2 3" key="1">
    <citation type="journal article" date="2024" name="BMC Genomics">
        <title>Genome assembly of redclaw crayfish (Cherax quadricarinatus) provides insights into its immune adaptation and hypoxia tolerance.</title>
        <authorList>
            <person name="Liu Z."/>
            <person name="Zheng J."/>
            <person name="Li H."/>
            <person name="Fang K."/>
            <person name="Wang S."/>
            <person name="He J."/>
            <person name="Zhou D."/>
            <person name="Weng S."/>
            <person name="Chi M."/>
            <person name="Gu Z."/>
            <person name="He J."/>
            <person name="Li F."/>
            <person name="Wang M."/>
        </authorList>
    </citation>
    <scope>NUCLEOTIDE SEQUENCE [LARGE SCALE GENOMIC DNA]</scope>
    <source>
        <strain evidence="2">ZL_2023a</strain>
    </source>
</reference>
<evidence type="ECO:0000313" key="3">
    <source>
        <dbReference type="Proteomes" id="UP001445076"/>
    </source>
</evidence>
<sequence length="135" mass="15178">MMTVEVPHGCEGVSNSEVVFHISMMQEDVEMNLSDAAQEYQRLPEKDTNVDDRMEGQRTVGENLMDQTPSMADSVDSTPYVPDPVKHQTTDIDEPEYKQALPGMNELRDYSASDTPASRNTTRKRDDANDSPPLR</sequence>
<feature type="compositionally biased region" description="Polar residues" evidence="1">
    <location>
        <begin position="65"/>
        <end position="77"/>
    </location>
</feature>
<protein>
    <submittedName>
        <fullName evidence="2">Uncharacterized protein</fullName>
    </submittedName>
</protein>
<dbReference type="EMBL" id="JARKIK010000031">
    <property type="protein sequence ID" value="KAK8741293.1"/>
    <property type="molecule type" value="Genomic_DNA"/>
</dbReference>
<evidence type="ECO:0000256" key="1">
    <source>
        <dbReference type="SAM" id="MobiDB-lite"/>
    </source>
</evidence>
<comment type="caution">
    <text evidence="2">The sequence shown here is derived from an EMBL/GenBank/DDBJ whole genome shotgun (WGS) entry which is preliminary data.</text>
</comment>
<keyword evidence="3" id="KW-1185">Reference proteome</keyword>
<organism evidence="2 3">
    <name type="scientific">Cherax quadricarinatus</name>
    <name type="common">Australian red claw crayfish</name>
    <dbReference type="NCBI Taxonomy" id="27406"/>
    <lineage>
        <taxon>Eukaryota</taxon>
        <taxon>Metazoa</taxon>
        <taxon>Ecdysozoa</taxon>
        <taxon>Arthropoda</taxon>
        <taxon>Crustacea</taxon>
        <taxon>Multicrustacea</taxon>
        <taxon>Malacostraca</taxon>
        <taxon>Eumalacostraca</taxon>
        <taxon>Eucarida</taxon>
        <taxon>Decapoda</taxon>
        <taxon>Pleocyemata</taxon>
        <taxon>Astacidea</taxon>
        <taxon>Parastacoidea</taxon>
        <taxon>Parastacidae</taxon>
        <taxon>Cherax</taxon>
    </lineage>
</organism>
<evidence type="ECO:0000313" key="2">
    <source>
        <dbReference type="EMBL" id="KAK8741293.1"/>
    </source>
</evidence>
<feature type="region of interest" description="Disordered" evidence="1">
    <location>
        <begin position="58"/>
        <end position="135"/>
    </location>
</feature>
<accession>A0AAW0XPS2</accession>
<dbReference type="AlphaFoldDB" id="A0AAW0XPS2"/>
<gene>
    <name evidence="2" type="ORF">OTU49_002602</name>
</gene>
<name>A0AAW0XPS2_CHEQU</name>
<proteinExistence type="predicted"/>
<dbReference type="Proteomes" id="UP001445076">
    <property type="component" value="Unassembled WGS sequence"/>
</dbReference>